<sequence>MIEPLLLTLVKAMLGVTTILVAWLAVQWSWIRVTGAANGQDALQGRLGCHGCRCDSQCDNIHE</sequence>
<comment type="caution">
    <text evidence="2">The sequence shown here is derived from an EMBL/GenBank/DDBJ whole genome shotgun (WGS) entry which is preliminary data.</text>
</comment>
<proteinExistence type="predicted"/>
<organism evidence="2 3">
    <name type="scientific">Rubripirellula obstinata</name>
    <dbReference type="NCBI Taxonomy" id="406547"/>
    <lineage>
        <taxon>Bacteria</taxon>
        <taxon>Pseudomonadati</taxon>
        <taxon>Planctomycetota</taxon>
        <taxon>Planctomycetia</taxon>
        <taxon>Pirellulales</taxon>
        <taxon>Pirellulaceae</taxon>
        <taxon>Rubripirellula</taxon>
    </lineage>
</organism>
<accession>A0A5B1CGX8</accession>
<evidence type="ECO:0000313" key="2">
    <source>
        <dbReference type="EMBL" id="KAA1259185.1"/>
    </source>
</evidence>
<dbReference type="Proteomes" id="UP000322699">
    <property type="component" value="Unassembled WGS sequence"/>
</dbReference>
<keyword evidence="3" id="KW-1185">Reference proteome</keyword>
<dbReference type="EMBL" id="VRLW01000001">
    <property type="protein sequence ID" value="KAA1259185.1"/>
    <property type="molecule type" value="Genomic_DNA"/>
</dbReference>
<feature type="transmembrane region" description="Helical" evidence="1">
    <location>
        <begin position="6"/>
        <end position="26"/>
    </location>
</feature>
<evidence type="ECO:0000313" key="3">
    <source>
        <dbReference type="Proteomes" id="UP000322699"/>
    </source>
</evidence>
<dbReference type="AlphaFoldDB" id="A0A5B1CGX8"/>
<dbReference type="RefSeq" id="WP_068263017.1">
    <property type="nucleotide sequence ID" value="NZ_LWSK01000042.1"/>
</dbReference>
<reference evidence="2 3" key="1">
    <citation type="submission" date="2019-08" db="EMBL/GenBank/DDBJ databases">
        <title>Deep-cultivation of Planctomycetes and their phenomic and genomic characterization uncovers novel biology.</title>
        <authorList>
            <person name="Wiegand S."/>
            <person name="Jogler M."/>
            <person name="Boedeker C."/>
            <person name="Pinto D."/>
            <person name="Vollmers J."/>
            <person name="Rivas-Marin E."/>
            <person name="Kohn T."/>
            <person name="Peeters S.H."/>
            <person name="Heuer A."/>
            <person name="Rast P."/>
            <person name="Oberbeckmann S."/>
            <person name="Bunk B."/>
            <person name="Jeske O."/>
            <person name="Meyerdierks A."/>
            <person name="Storesund J.E."/>
            <person name="Kallscheuer N."/>
            <person name="Luecker S."/>
            <person name="Lage O.M."/>
            <person name="Pohl T."/>
            <person name="Merkel B.J."/>
            <person name="Hornburger P."/>
            <person name="Mueller R.-W."/>
            <person name="Bruemmer F."/>
            <person name="Labrenz M."/>
            <person name="Spormann A.M."/>
            <person name="Op Den Camp H."/>
            <person name="Overmann J."/>
            <person name="Amann R."/>
            <person name="Jetten M.S.M."/>
            <person name="Mascher T."/>
            <person name="Medema M.H."/>
            <person name="Devos D.P."/>
            <person name="Kaster A.-K."/>
            <person name="Ovreas L."/>
            <person name="Rohde M."/>
            <person name="Galperin M.Y."/>
            <person name="Jogler C."/>
        </authorList>
    </citation>
    <scope>NUCLEOTIDE SEQUENCE [LARGE SCALE GENOMIC DNA]</scope>
    <source>
        <strain evidence="2 3">LF1</strain>
    </source>
</reference>
<gene>
    <name evidence="2" type="ORF">LF1_17140</name>
</gene>
<evidence type="ECO:0000256" key="1">
    <source>
        <dbReference type="SAM" id="Phobius"/>
    </source>
</evidence>
<keyword evidence="1" id="KW-0812">Transmembrane</keyword>
<keyword evidence="1" id="KW-1133">Transmembrane helix</keyword>
<name>A0A5B1CGX8_9BACT</name>
<protein>
    <submittedName>
        <fullName evidence="2">Uncharacterized protein</fullName>
    </submittedName>
</protein>
<keyword evidence="1" id="KW-0472">Membrane</keyword>